<accession>A0A7W7T8X9</accession>
<dbReference type="Pfam" id="PF14430">
    <property type="entry name" value="Imm1"/>
    <property type="match status" value="1"/>
</dbReference>
<dbReference type="RefSeq" id="WP_184674520.1">
    <property type="nucleotide sequence ID" value="NZ_BAABAI010000006.1"/>
</dbReference>
<dbReference type="EMBL" id="JACHJS010000001">
    <property type="protein sequence ID" value="MBB4968766.1"/>
    <property type="molecule type" value="Genomic_DNA"/>
</dbReference>
<sequence length="165" mass="18718">MDTQVQVSEYVAGRYHRPGDWVVDTPEGVRAAVDALFERHGDKVTTRAIVERLGEDALLGVLVDPVTGYVALHWCFGEHSLNPEPFADAPLVPEDGDNDPLNFWMRDTYVAEADARRAIEEFVATGNRPTAVRWQPWGWEAYELPDWYDDEGRDETGGRYHLITD</sequence>
<evidence type="ECO:0000313" key="1">
    <source>
        <dbReference type="EMBL" id="MBB4968766.1"/>
    </source>
</evidence>
<dbReference type="InterPro" id="IPR025680">
    <property type="entry name" value="DddI"/>
</dbReference>
<name>A0A7W7T8X9_9PSEU</name>
<organism evidence="1 2">
    <name type="scientific">Saccharothrix violaceirubra</name>
    <dbReference type="NCBI Taxonomy" id="413306"/>
    <lineage>
        <taxon>Bacteria</taxon>
        <taxon>Bacillati</taxon>
        <taxon>Actinomycetota</taxon>
        <taxon>Actinomycetes</taxon>
        <taxon>Pseudonocardiales</taxon>
        <taxon>Pseudonocardiaceae</taxon>
        <taxon>Saccharothrix</taxon>
    </lineage>
</organism>
<keyword evidence="2" id="KW-1185">Reference proteome</keyword>
<evidence type="ECO:0000313" key="2">
    <source>
        <dbReference type="Proteomes" id="UP000542674"/>
    </source>
</evidence>
<gene>
    <name evidence="1" type="ORF">F4559_006125</name>
</gene>
<dbReference type="AlphaFoldDB" id="A0A7W7T8X9"/>
<proteinExistence type="predicted"/>
<reference evidence="1 2" key="1">
    <citation type="submission" date="2020-08" db="EMBL/GenBank/DDBJ databases">
        <title>Sequencing the genomes of 1000 actinobacteria strains.</title>
        <authorList>
            <person name="Klenk H.-P."/>
        </authorList>
    </citation>
    <scope>NUCLEOTIDE SEQUENCE [LARGE SCALE GENOMIC DNA]</scope>
    <source>
        <strain evidence="1 2">DSM 45084</strain>
    </source>
</reference>
<dbReference type="Proteomes" id="UP000542674">
    <property type="component" value="Unassembled WGS sequence"/>
</dbReference>
<protein>
    <submittedName>
        <fullName evidence="1">Uncharacterized protein</fullName>
    </submittedName>
</protein>
<comment type="caution">
    <text evidence="1">The sequence shown here is derived from an EMBL/GenBank/DDBJ whole genome shotgun (WGS) entry which is preliminary data.</text>
</comment>